<comment type="caution">
    <text evidence="12">The sequence shown here is derived from an EMBL/GenBank/DDBJ whole genome shotgun (WGS) entry which is preliminary data.</text>
</comment>
<feature type="compositionally biased region" description="Polar residues" evidence="10">
    <location>
        <begin position="149"/>
        <end position="160"/>
    </location>
</feature>
<proteinExistence type="inferred from homology"/>
<keyword evidence="11" id="KW-0732">Signal</keyword>
<evidence type="ECO:0000256" key="3">
    <source>
        <dbReference type="ARBA" id="ARBA00009714"/>
    </source>
</evidence>
<keyword evidence="5" id="KW-0256">Endoplasmic reticulum</keyword>
<feature type="compositionally biased region" description="Acidic residues" evidence="10">
    <location>
        <begin position="285"/>
        <end position="294"/>
    </location>
</feature>
<comment type="similarity">
    <text evidence="3">Belongs to the ATG2 family.</text>
</comment>
<evidence type="ECO:0000256" key="10">
    <source>
        <dbReference type="SAM" id="MobiDB-lite"/>
    </source>
</evidence>
<feature type="signal peptide" evidence="11">
    <location>
        <begin position="1"/>
        <end position="27"/>
    </location>
</feature>
<accession>A0A8H7GWS5</accession>
<name>A0A8H7GWS5_9ASCO</name>
<feature type="compositionally biased region" description="Low complexity" evidence="10">
    <location>
        <begin position="263"/>
        <end position="284"/>
    </location>
</feature>
<evidence type="ECO:0000256" key="8">
    <source>
        <dbReference type="ARBA" id="ARBA00024479"/>
    </source>
</evidence>
<keyword evidence="13" id="KW-1185">Reference proteome</keyword>
<keyword evidence="4" id="KW-0813">Transport</keyword>
<protein>
    <recommendedName>
        <fullName evidence="14">Chorein N-terminal domain-containing protein</fullName>
    </recommendedName>
</protein>
<evidence type="ECO:0000313" key="12">
    <source>
        <dbReference type="EMBL" id="KAF8004570.1"/>
    </source>
</evidence>
<comment type="catalytic activity">
    <reaction evidence="8">
        <text>a 1,2-diacyl-sn-glycero-3-phospho-L-serine(in) = a 1,2-diacyl-sn-glycero-3-phospho-L-serine(out)</text>
        <dbReference type="Rhea" id="RHEA:38663"/>
        <dbReference type="ChEBI" id="CHEBI:57262"/>
    </reaction>
</comment>
<feature type="compositionally biased region" description="Polar residues" evidence="10">
    <location>
        <begin position="407"/>
        <end position="420"/>
    </location>
</feature>
<comment type="subcellular location">
    <subcellularLocation>
        <location evidence="1">Endoplasmic reticulum membrane</location>
        <topology evidence="1">Peripheral membrane protein</topology>
    </subcellularLocation>
    <subcellularLocation>
        <location evidence="2">Preautophagosomal structure membrane</location>
        <topology evidence="2">Peripheral membrane protein</topology>
    </subcellularLocation>
</comment>
<evidence type="ECO:0000256" key="9">
    <source>
        <dbReference type="ARBA" id="ARBA00024615"/>
    </source>
</evidence>
<feature type="compositionally biased region" description="Basic residues" evidence="10">
    <location>
        <begin position="397"/>
        <end position="406"/>
    </location>
</feature>
<feature type="region of interest" description="Disordered" evidence="10">
    <location>
        <begin position="130"/>
        <end position="176"/>
    </location>
</feature>
<dbReference type="Pfam" id="PF13329">
    <property type="entry name" value="ATG2_CAD"/>
    <property type="match status" value="1"/>
</dbReference>
<feature type="region of interest" description="Disordered" evidence="10">
    <location>
        <begin position="503"/>
        <end position="543"/>
    </location>
</feature>
<evidence type="ECO:0000256" key="7">
    <source>
        <dbReference type="ARBA" id="ARBA00023136"/>
    </source>
</evidence>
<dbReference type="OrthoDB" id="4096990at2759"/>
<sequence>MYSNWIPQNIQKRVFLFILQQLLLFSGIELPNLEEVLYNNIHLRDVAIDPEKVTKIPGLRLRHGNLRSVLLRGSVKDGARLEIDGVDLVLAPSIDNLRQDIENAQALLAQSSADLTLTILLDSPELSGESGEFSADLSGSAAKPGADSDGSQSNPQTPLEQPQMAASPALDTKPPSSLGGVMSKAIDIALLKLQVRVTNISVKIIVEPADLLFEIDEIIFLYKSGIKLLSVKGVKVSVGRPFLEAGIRGHTSSNRASGKKTESSNGGSSSNSSSSNSSSSSSSSSEEEFSDDNADDDSLNDSMLFTHEEASSIYMSAATGFAKEEKVKFGSMPQTEPPVMLLYIDCVDILFQNVSPLSSVRVDIHTINVAAVPLLPSISLVLNSLLKLFKLSTHQLRKKNSSKKQGQRTSAGTNQVPHMSSDNEDSGSAVLEKFHIGKLEVSLTSALETLGQFSSFQNDVSIVACNFTMRLKDESLTYGGLESLEVLRYVDSNKSQVFYFDSSSKSKSPEANSQKADTALFTPPPVPRKADLRFEYSTFPQTK</sequence>
<dbReference type="GO" id="GO:0005789">
    <property type="term" value="C:endoplasmic reticulum membrane"/>
    <property type="evidence" value="ECO:0007669"/>
    <property type="project" value="UniProtKB-SubCell"/>
</dbReference>
<comment type="catalytic activity">
    <reaction evidence="9">
        <text>a 1,2-diacyl-sn-glycero-3-phosphoethanolamine(in) = a 1,2-diacyl-sn-glycero-3-phosphoethanolamine(out)</text>
        <dbReference type="Rhea" id="RHEA:38895"/>
        <dbReference type="ChEBI" id="CHEBI:64612"/>
    </reaction>
</comment>
<keyword evidence="6" id="KW-0445">Lipid transport</keyword>
<evidence type="ECO:0000256" key="5">
    <source>
        <dbReference type="ARBA" id="ARBA00022824"/>
    </source>
</evidence>
<evidence type="ECO:0008006" key="14">
    <source>
        <dbReference type="Google" id="ProtNLM"/>
    </source>
</evidence>
<dbReference type="InterPro" id="IPR026849">
    <property type="entry name" value="ATG2"/>
</dbReference>
<dbReference type="GO" id="GO:0034045">
    <property type="term" value="C:phagophore assembly site membrane"/>
    <property type="evidence" value="ECO:0007669"/>
    <property type="project" value="UniProtKB-SubCell"/>
</dbReference>
<feature type="region of interest" description="Disordered" evidence="10">
    <location>
        <begin position="248"/>
        <end position="294"/>
    </location>
</feature>
<dbReference type="GO" id="GO:0006914">
    <property type="term" value="P:autophagy"/>
    <property type="evidence" value="ECO:0007669"/>
    <property type="project" value="InterPro"/>
</dbReference>
<dbReference type="AlphaFoldDB" id="A0A8H7GWS5"/>
<evidence type="ECO:0000256" key="11">
    <source>
        <dbReference type="SAM" id="SignalP"/>
    </source>
</evidence>
<evidence type="ECO:0000256" key="2">
    <source>
        <dbReference type="ARBA" id="ARBA00004623"/>
    </source>
</evidence>
<evidence type="ECO:0000256" key="6">
    <source>
        <dbReference type="ARBA" id="ARBA00023055"/>
    </source>
</evidence>
<dbReference type="EMBL" id="JACBPP010000001">
    <property type="protein sequence ID" value="KAF8004570.1"/>
    <property type="molecule type" value="Genomic_DNA"/>
</dbReference>
<keyword evidence="7" id="KW-0472">Membrane</keyword>
<reference evidence="12" key="1">
    <citation type="submission" date="2020-10" db="EMBL/GenBank/DDBJ databases">
        <title>The Whole-Genome Sequence of Metschnikowia persimmonesis, a Novel Endophytic Yeast Species Isolated from Medicinal Plant Diospyros kaki Thumb.</title>
        <authorList>
            <person name="Rahmat E."/>
            <person name="Kang Y."/>
        </authorList>
    </citation>
    <scope>NUCLEOTIDE SEQUENCE</scope>
    <source>
        <strain evidence="12">KIOM G15050</strain>
    </source>
</reference>
<gene>
    <name evidence="12" type="ORF">HF325_000027</name>
</gene>
<evidence type="ECO:0000313" key="13">
    <source>
        <dbReference type="Proteomes" id="UP000649328"/>
    </source>
</evidence>
<feature type="region of interest" description="Disordered" evidence="10">
    <location>
        <begin position="397"/>
        <end position="427"/>
    </location>
</feature>
<dbReference type="Proteomes" id="UP000649328">
    <property type="component" value="Unassembled WGS sequence"/>
</dbReference>
<dbReference type="GO" id="GO:0006869">
    <property type="term" value="P:lipid transport"/>
    <property type="evidence" value="ECO:0007669"/>
    <property type="project" value="UniProtKB-KW"/>
</dbReference>
<evidence type="ECO:0000256" key="1">
    <source>
        <dbReference type="ARBA" id="ARBA00004406"/>
    </source>
</evidence>
<evidence type="ECO:0000256" key="4">
    <source>
        <dbReference type="ARBA" id="ARBA00022448"/>
    </source>
</evidence>
<feature type="chain" id="PRO_5034317030" description="Chorein N-terminal domain-containing protein" evidence="11">
    <location>
        <begin position="28"/>
        <end position="543"/>
    </location>
</feature>
<organism evidence="12 13">
    <name type="scientific">Metschnikowia pulcherrima</name>
    <dbReference type="NCBI Taxonomy" id="27326"/>
    <lineage>
        <taxon>Eukaryota</taxon>
        <taxon>Fungi</taxon>
        <taxon>Dikarya</taxon>
        <taxon>Ascomycota</taxon>
        <taxon>Saccharomycotina</taxon>
        <taxon>Pichiomycetes</taxon>
        <taxon>Metschnikowiaceae</taxon>
        <taxon>Metschnikowia</taxon>
    </lineage>
</organism>